<dbReference type="InterPro" id="IPR043502">
    <property type="entry name" value="DNA/RNA_pol_sf"/>
</dbReference>
<dbReference type="Proteomes" id="UP001162162">
    <property type="component" value="Unassembled WGS sequence"/>
</dbReference>
<dbReference type="InterPro" id="IPR005312">
    <property type="entry name" value="DUF1759"/>
</dbReference>
<accession>A0AAV8Z3H4</accession>
<dbReference type="PANTHER" id="PTHR47331">
    <property type="entry name" value="PHD-TYPE DOMAIN-CONTAINING PROTEIN"/>
    <property type="match status" value="1"/>
</dbReference>
<gene>
    <name evidence="2" type="ORF">NQ318_016438</name>
</gene>
<feature type="region of interest" description="Disordered" evidence="1">
    <location>
        <begin position="400"/>
        <end position="423"/>
    </location>
</feature>
<evidence type="ECO:0000313" key="2">
    <source>
        <dbReference type="EMBL" id="KAJ8958711.1"/>
    </source>
</evidence>
<dbReference type="Gene3D" id="2.40.70.10">
    <property type="entry name" value="Acid Proteases"/>
    <property type="match status" value="1"/>
</dbReference>
<protein>
    <recommendedName>
        <fullName evidence="4">Peptidase aspartic putative domain-containing protein</fullName>
    </recommendedName>
</protein>
<proteinExistence type="predicted"/>
<evidence type="ECO:0008006" key="4">
    <source>
        <dbReference type="Google" id="ProtNLM"/>
    </source>
</evidence>
<sequence length="1034" mass="117778">MSEQLIRQRGSIKGSLTSFTKFVEAKRAEHVLSDADVVQLRDRLLRVEDLYKQFNEVQFEIEAVIDDAKLAEQHDERANFDNAYFKITAIAKIILTKYEEKDDNMSVHSSAAAFSNVASGSSSSKGVKLPVISMPKFSGSYENWLEFRETFESLVHQNEALTPIQRYHYLRASLEGSAAQVIKSVEFTAAGYEVAWQTLCDRYNNAKLLVHNHIKSIFSLDIITKETSGKIRKLVDDLSKHLRSVEQLKQNIENWDPLLIFITASKLDPKTLVEWEKYSAEIEIPTLENLKMFLRSRADLLETIEYRNNSKSINEDKRRESKQNSRSLLSTSISCYYCKKEHAIYSCEEFKNLAVDKRIEFVRKARLCANCLRDNHVTKKCKIGPCTRCKSWHNTLLHQDDHEKNTSRASESNSERQEQKTTVLSSGIGKLTPSYVLLSTARVQVFDRFEKPHFARVLLDSGSQSCFITKSMCERLGLQQENANLSVFGISNARSKIQKKMRQITNVYPKFSVSTRALNIPPDLNLADPEFDKSGPIDILIGAELFWILLKSNKKTCGKNNPILQETELGWIISGLVGEACAQTKTSCNLNTNEELNNILSKFWEIEEGNLTKVLFGDELECENNFSETMRRESDGRFIVTLPLKPNECEENQSDIASIIRHDFYVDDMLTGAETIEHAQYICREVSRVLKSGCFELRKWCSNDPLVLQNIGETNLSFGILELGADESTKTLGLHWSCKNDKLLYNVEKIFNDQKCTKRTILSLTAKIFDPLGLLGPVIVIAKILLQSLWIEKLSWDEVLPFSILAKWTKFTNELSKLNELSVNRQVVCEGATKIELHGFADSSERAYGACLYIRSIDDKGNVHVNLLCAKSKVAPVKTLSIPRLELCAALLLARLTDKIINSMTITFERCVFWLDSAIALAWIQTSPNILKTFIANRVTEIQTLTKTYEWRYTPSHDNPADYLSRGLYPSQIMNTVAWWHGPDWLKLSVYEWPALEHKVDDLPEIKSKVLAAGPTNLRRQSLGLYPKIGWNVK</sequence>
<dbReference type="EMBL" id="JAPWTK010000016">
    <property type="protein sequence ID" value="KAJ8958711.1"/>
    <property type="molecule type" value="Genomic_DNA"/>
</dbReference>
<dbReference type="Pfam" id="PF05380">
    <property type="entry name" value="Peptidase_A17"/>
    <property type="match status" value="1"/>
</dbReference>
<organism evidence="2 3">
    <name type="scientific">Aromia moschata</name>
    <dbReference type="NCBI Taxonomy" id="1265417"/>
    <lineage>
        <taxon>Eukaryota</taxon>
        <taxon>Metazoa</taxon>
        <taxon>Ecdysozoa</taxon>
        <taxon>Arthropoda</taxon>
        <taxon>Hexapoda</taxon>
        <taxon>Insecta</taxon>
        <taxon>Pterygota</taxon>
        <taxon>Neoptera</taxon>
        <taxon>Endopterygota</taxon>
        <taxon>Coleoptera</taxon>
        <taxon>Polyphaga</taxon>
        <taxon>Cucujiformia</taxon>
        <taxon>Chrysomeloidea</taxon>
        <taxon>Cerambycidae</taxon>
        <taxon>Cerambycinae</taxon>
        <taxon>Callichromatini</taxon>
        <taxon>Aromia</taxon>
    </lineage>
</organism>
<dbReference type="InterPro" id="IPR021109">
    <property type="entry name" value="Peptidase_aspartic_dom_sf"/>
</dbReference>
<dbReference type="SUPFAM" id="SSF56672">
    <property type="entry name" value="DNA/RNA polymerases"/>
    <property type="match status" value="1"/>
</dbReference>
<name>A0AAV8Z3H4_9CUCU</name>
<dbReference type="InterPro" id="IPR008042">
    <property type="entry name" value="Retrotrans_Pao"/>
</dbReference>
<evidence type="ECO:0000313" key="3">
    <source>
        <dbReference type="Proteomes" id="UP001162162"/>
    </source>
</evidence>
<keyword evidence="3" id="KW-1185">Reference proteome</keyword>
<reference evidence="2" key="1">
    <citation type="journal article" date="2023" name="Insect Mol. Biol.">
        <title>Genome sequencing provides insights into the evolution of gene families encoding plant cell wall-degrading enzymes in longhorned beetles.</title>
        <authorList>
            <person name="Shin N.R."/>
            <person name="Okamura Y."/>
            <person name="Kirsch R."/>
            <person name="Pauchet Y."/>
        </authorList>
    </citation>
    <scope>NUCLEOTIDE SEQUENCE</scope>
    <source>
        <strain evidence="2">AMC_N1</strain>
    </source>
</reference>
<dbReference type="PANTHER" id="PTHR47331:SF4">
    <property type="entry name" value="PEPTIDASE S1 DOMAIN-CONTAINING PROTEIN"/>
    <property type="match status" value="1"/>
</dbReference>
<dbReference type="GO" id="GO:0071897">
    <property type="term" value="P:DNA biosynthetic process"/>
    <property type="evidence" value="ECO:0007669"/>
    <property type="project" value="UniProtKB-ARBA"/>
</dbReference>
<comment type="caution">
    <text evidence="2">The sequence shown here is derived from an EMBL/GenBank/DDBJ whole genome shotgun (WGS) entry which is preliminary data.</text>
</comment>
<dbReference type="Pfam" id="PF03564">
    <property type="entry name" value="DUF1759"/>
    <property type="match status" value="1"/>
</dbReference>
<evidence type="ECO:0000256" key="1">
    <source>
        <dbReference type="SAM" id="MobiDB-lite"/>
    </source>
</evidence>
<dbReference type="AlphaFoldDB" id="A0AAV8Z3H4"/>